<protein>
    <submittedName>
        <fullName evidence="2">INLR1 protein</fullName>
    </submittedName>
</protein>
<dbReference type="EMBL" id="VWZX01010908">
    <property type="protein sequence ID" value="NXI47740.1"/>
    <property type="molecule type" value="Genomic_DNA"/>
</dbReference>
<dbReference type="Pfam" id="PF01108">
    <property type="entry name" value="Tissue_fac"/>
    <property type="match status" value="1"/>
</dbReference>
<dbReference type="PROSITE" id="PS50853">
    <property type="entry name" value="FN3"/>
    <property type="match status" value="1"/>
</dbReference>
<sequence length="203" mass="23170">GHVQPPAPQNVTLLSKDFDMILTWTPGEGSPPDVTYTVRYESQEHMNKWRKVPHCRNIPRTSCNLTCVLPNLFLKARARVKAVSGPFQSAWVESQFREYHLDVELAPPVLKINVKENLIHVNASFPLATCVESFSWMYDLNLWEAGSEDKKQYEGIFRKKTLTIDTTALRGNYCLSARSSFQSIDFKHSKFSQPVCVLLNHKG</sequence>
<dbReference type="InterPro" id="IPR015373">
    <property type="entry name" value="Interferon/interleukin_rcp_dom"/>
</dbReference>
<dbReference type="SUPFAM" id="SSF49265">
    <property type="entry name" value="Fibronectin type III"/>
    <property type="match status" value="2"/>
</dbReference>
<dbReference type="InterPro" id="IPR036116">
    <property type="entry name" value="FN3_sf"/>
</dbReference>
<feature type="non-terminal residue" evidence="2">
    <location>
        <position position="1"/>
    </location>
</feature>
<dbReference type="Proteomes" id="UP000566440">
    <property type="component" value="Unassembled WGS sequence"/>
</dbReference>
<feature type="domain" description="Fibronectin type-III" evidence="1">
    <location>
        <begin position="5"/>
        <end position="102"/>
    </location>
</feature>
<proteinExistence type="predicted"/>
<dbReference type="AlphaFoldDB" id="A0A7K9TI14"/>
<evidence type="ECO:0000259" key="1">
    <source>
        <dbReference type="PROSITE" id="PS50853"/>
    </source>
</evidence>
<dbReference type="PANTHER" id="PTHR20859">
    <property type="entry name" value="INTERFERON/INTERLEUKIN RECEPTOR"/>
    <property type="match status" value="1"/>
</dbReference>
<keyword evidence="3" id="KW-1185">Reference proteome</keyword>
<organism evidence="2 3">
    <name type="scientific">Galbula dea</name>
    <dbReference type="NCBI Taxonomy" id="1109041"/>
    <lineage>
        <taxon>Eukaryota</taxon>
        <taxon>Metazoa</taxon>
        <taxon>Chordata</taxon>
        <taxon>Craniata</taxon>
        <taxon>Vertebrata</taxon>
        <taxon>Euteleostomi</taxon>
        <taxon>Archelosauria</taxon>
        <taxon>Archosauria</taxon>
        <taxon>Dinosauria</taxon>
        <taxon>Saurischia</taxon>
        <taxon>Theropoda</taxon>
        <taxon>Coelurosauria</taxon>
        <taxon>Aves</taxon>
        <taxon>Neognathae</taxon>
        <taxon>Neoaves</taxon>
        <taxon>Telluraves</taxon>
        <taxon>Coraciimorphae</taxon>
        <taxon>Piciformes</taxon>
        <taxon>Galbulidae</taxon>
        <taxon>Galbula</taxon>
    </lineage>
</organism>
<dbReference type="GO" id="GO:0005886">
    <property type="term" value="C:plasma membrane"/>
    <property type="evidence" value="ECO:0007669"/>
    <property type="project" value="TreeGrafter"/>
</dbReference>
<evidence type="ECO:0000313" key="3">
    <source>
        <dbReference type="Proteomes" id="UP000566440"/>
    </source>
</evidence>
<dbReference type="Pfam" id="PF09294">
    <property type="entry name" value="Interfer-bind"/>
    <property type="match status" value="1"/>
</dbReference>
<gene>
    <name evidence="2" type="primary">Ifnlr1</name>
    <name evidence="2" type="ORF">GALDEA_R12978</name>
</gene>
<reference evidence="2 3" key="1">
    <citation type="submission" date="2019-09" db="EMBL/GenBank/DDBJ databases">
        <title>Bird 10,000 Genomes (B10K) Project - Family phase.</title>
        <authorList>
            <person name="Zhang G."/>
        </authorList>
    </citation>
    <scope>NUCLEOTIDE SEQUENCE [LARGE SCALE GENOMIC DNA]</scope>
    <source>
        <strain evidence="2">B10K-DU-001-62</strain>
        <tissue evidence="2">Muscle</tissue>
    </source>
</reference>
<dbReference type="OrthoDB" id="10031784at2759"/>
<dbReference type="InterPro" id="IPR050650">
    <property type="entry name" value="Type-II_Cytokine-TF_Rcpt"/>
</dbReference>
<dbReference type="GO" id="GO:0004896">
    <property type="term" value="F:cytokine receptor activity"/>
    <property type="evidence" value="ECO:0007669"/>
    <property type="project" value="TreeGrafter"/>
</dbReference>
<name>A0A7K9TI14_9PICI</name>
<evidence type="ECO:0000313" key="2">
    <source>
        <dbReference type="EMBL" id="NXI47740.1"/>
    </source>
</evidence>
<dbReference type="InterPro" id="IPR013783">
    <property type="entry name" value="Ig-like_fold"/>
</dbReference>
<comment type="caution">
    <text evidence="2">The sequence shown here is derived from an EMBL/GenBank/DDBJ whole genome shotgun (WGS) entry which is preliminary data.</text>
</comment>
<dbReference type="PANTHER" id="PTHR20859:SF55">
    <property type="entry name" value="INTERFERON LAMBDA RECEPTOR 1"/>
    <property type="match status" value="1"/>
</dbReference>
<feature type="non-terminal residue" evidence="2">
    <location>
        <position position="203"/>
    </location>
</feature>
<accession>A0A7K9TI14</accession>
<dbReference type="Gene3D" id="2.60.40.10">
    <property type="entry name" value="Immunoglobulins"/>
    <property type="match status" value="2"/>
</dbReference>
<dbReference type="InterPro" id="IPR003961">
    <property type="entry name" value="FN3_dom"/>
</dbReference>